<reference evidence="1 2" key="1">
    <citation type="journal article" date="2018" name="Front. Microbiol.">
        <title>Jumbo Bacteriophages Are Represented Within an Increasing Diversity of Environmental Viruses Infecting the Emerging Phytopathogen, Dickeya solani.</title>
        <authorList>
            <person name="Day A.W."/>
            <person name="Ahn J."/>
            <person name="Salmond G.P.C."/>
        </authorList>
    </citation>
    <scope>NUCLEOTIDE SEQUENCE [LARGE SCALE GENOMIC DNA]</scope>
</reference>
<name>A0A384ZYK0_9CAUD</name>
<gene>
    <name evidence="1" type="ORF">AD1_252</name>
</gene>
<protein>
    <submittedName>
        <fullName evidence="1">Uncharacterized protein</fullName>
    </submittedName>
</protein>
<organism evidence="1 2">
    <name type="scientific">Dickeya phage vB_DsoM_AD1</name>
    <dbReference type="NCBI Taxonomy" id="2283029"/>
    <lineage>
        <taxon>Viruses</taxon>
        <taxon>Duplodnaviria</taxon>
        <taxon>Heunggongvirae</taxon>
        <taxon>Uroviricota</taxon>
        <taxon>Caudoviricetes</taxon>
        <taxon>Alexandravirus</taxon>
        <taxon>Alexandravirus AD1</taxon>
    </lineage>
</organism>
<dbReference type="Proteomes" id="UP000262440">
    <property type="component" value="Segment"/>
</dbReference>
<keyword evidence="2" id="KW-1185">Reference proteome</keyword>
<proteinExistence type="predicted"/>
<evidence type="ECO:0000313" key="2">
    <source>
        <dbReference type="Proteomes" id="UP000262440"/>
    </source>
</evidence>
<evidence type="ECO:0000313" key="1">
    <source>
        <dbReference type="EMBL" id="AXG67296.1"/>
    </source>
</evidence>
<accession>A0A384ZYK0</accession>
<sequence length="120" mass="14151">MSDTHIYCKLYGVQHRLKITAFNFMKQPNMITVDSSDVLKMLPLINVGAAYDTYTPYNVLKAGRADFKIKLIERTDANVWRYEFEDYRGQRFETYLIRRHYETPRDCNGVVIKGQTTQIM</sequence>
<dbReference type="EMBL" id="MH460463">
    <property type="protein sequence ID" value="AXG67296.1"/>
    <property type="molecule type" value="Genomic_DNA"/>
</dbReference>